<accession>Q6YTL7</accession>
<sequence>MAAAAAARGDSRGGHRHAPASSTLWRWRAWDPAGGGRPCTDPAAAAINAKIQRWRSSTHGSSGRPPSPRMASISPPLLFLPSLDPAEGRGVGGGAAGGEHGSEASGAEAATDDDDDDEEAAAASKSGGATTRF</sequence>
<dbReference type="Proteomes" id="UP000000763">
    <property type="component" value="Chromosome 7"/>
</dbReference>
<reference evidence="4" key="3">
    <citation type="journal article" date="2005" name="Nature">
        <title>The map-based sequence of the rice genome.</title>
        <authorList>
            <consortium name="International rice genome sequencing project (IRGSP)"/>
            <person name="Matsumoto T."/>
            <person name="Wu J."/>
            <person name="Kanamori H."/>
            <person name="Katayose Y."/>
            <person name="Fujisawa M."/>
            <person name="Namiki N."/>
            <person name="Mizuno H."/>
            <person name="Yamamoto K."/>
            <person name="Antonio B.A."/>
            <person name="Baba T."/>
            <person name="Sakata K."/>
            <person name="Nagamura Y."/>
            <person name="Aoki H."/>
            <person name="Arikawa K."/>
            <person name="Arita K."/>
            <person name="Bito T."/>
            <person name="Chiden Y."/>
            <person name="Fujitsuka N."/>
            <person name="Fukunaka R."/>
            <person name="Hamada M."/>
            <person name="Harada C."/>
            <person name="Hayashi A."/>
            <person name="Hijishita S."/>
            <person name="Honda M."/>
            <person name="Hosokawa S."/>
            <person name="Ichikawa Y."/>
            <person name="Idonuma A."/>
            <person name="Iijima M."/>
            <person name="Ikeda M."/>
            <person name="Ikeno M."/>
            <person name="Ito K."/>
            <person name="Ito S."/>
            <person name="Ito T."/>
            <person name="Ito Y."/>
            <person name="Ito Y."/>
            <person name="Iwabuchi A."/>
            <person name="Kamiya K."/>
            <person name="Karasawa W."/>
            <person name="Kurita K."/>
            <person name="Katagiri S."/>
            <person name="Kikuta A."/>
            <person name="Kobayashi H."/>
            <person name="Kobayashi N."/>
            <person name="Machita K."/>
            <person name="Maehara T."/>
            <person name="Masukawa M."/>
            <person name="Mizubayashi T."/>
            <person name="Mukai Y."/>
            <person name="Nagasaki H."/>
            <person name="Nagata Y."/>
            <person name="Naito S."/>
            <person name="Nakashima M."/>
            <person name="Nakama Y."/>
            <person name="Nakamichi Y."/>
            <person name="Nakamura M."/>
            <person name="Meguro A."/>
            <person name="Negishi M."/>
            <person name="Ohta I."/>
            <person name="Ohta T."/>
            <person name="Okamoto M."/>
            <person name="Ono N."/>
            <person name="Saji S."/>
            <person name="Sakaguchi M."/>
            <person name="Sakai K."/>
            <person name="Shibata M."/>
            <person name="Shimokawa T."/>
            <person name="Song J."/>
            <person name="Takazaki Y."/>
            <person name="Terasawa K."/>
            <person name="Tsugane M."/>
            <person name="Tsuji K."/>
            <person name="Ueda S."/>
            <person name="Waki K."/>
            <person name="Yamagata H."/>
            <person name="Yamamoto M."/>
            <person name="Yamamoto S."/>
            <person name="Yamane H."/>
            <person name="Yoshiki S."/>
            <person name="Yoshihara R."/>
            <person name="Yukawa K."/>
            <person name="Zhong H."/>
            <person name="Yano M."/>
            <person name="Yuan Q."/>
            <person name="Ouyang S."/>
            <person name="Liu J."/>
            <person name="Jones K.M."/>
            <person name="Gansberger K."/>
            <person name="Moffat K."/>
            <person name="Hill J."/>
            <person name="Bera J."/>
            <person name="Fadrosh D."/>
            <person name="Jin S."/>
            <person name="Johri S."/>
            <person name="Kim M."/>
            <person name="Overton L."/>
            <person name="Reardon M."/>
            <person name="Tsitrin T."/>
            <person name="Vuong H."/>
            <person name="Weaver B."/>
            <person name="Ciecko A."/>
            <person name="Tallon L."/>
            <person name="Jackson J."/>
            <person name="Pai G."/>
            <person name="Aken S.V."/>
            <person name="Utterback T."/>
            <person name="Reidmuller S."/>
            <person name="Feldblyum T."/>
            <person name="Hsiao J."/>
            <person name="Zismann V."/>
            <person name="Iobst S."/>
            <person name="de Vazeille A.R."/>
            <person name="Buell C.R."/>
            <person name="Ying K."/>
            <person name="Li Y."/>
            <person name="Lu T."/>
            <person name="Huang Y."/>
            <person name="Zhao Q."/>
            <person name="Feng Q."/>
            <person name="Zhang L."/>
            <person name="Zhu J."/>
            <person name="Weng Q."/>
            <person name="Mu J."/>
            <person name="Lu Y."/>
            <person name="Fan D."/>
            <person name="Liu Y."/>
            <person name="Guan J."/>
            <person name="Zhang Y."/>
            <person name="Yu S."/>
            <person name="Liu X."/>
            <person name="Zhang Y."/>
            <person name="Hong G."/>
            <person name="Han B."/>
            <person name="Choisne N."/>
            <person name="Demange N."/>
            <person name="Orjeda G."/>
            <person name="Samain S."/>
            <person name="Cattolico L."/>
            <person name="Pelletier E."/>
            <person name="Couloux A."/>
            <person name="Segurens B."/>
            <person name="Wincker P."/>
            <person name="D'Hont A."/>
            <person name="Scarpelli C."/>
            <person name="Weissenbach J."/>
            <person name="Salanoubat M."/>
            <person name="Quetier F."/>
            <person name="Yu Y."/>
            <person name="Kim H.R."/>
            <person name="Rambo T."/>
            <person name="Currie J."/>
            <person name="Collura K."/>
            <person name="Luo M."/>
            <person name="Yang T."/>
            <person name="Ammiraju J.S.S."/>
            <person name="Engler F."/>
            <person name="Soderlund C."/>
            <person name="Wing R.A."/>
            <person name="Palmer L.E."/>
            <person name="de la Bastide M."/>
            <person name="Spiegel L."/>
            <person name="Nascimento L."/>
            <person name="Zutavern T."/>
            <person name="O'Shaughnessy A."/>
            <person name="Dike S."/>
            <person name="Dedhia N."/>
            <person name="Preston R."/>
            <person name="Balija V."/>
            <person name="McCombie W.R."/>
            <person name="Chow T."/>
            <person name="Chen H."/>
            <person name="Chung M."/>
            <person name="Chen C."/>
            <person name="Shaw J."/>
            <person name="Wu H."/>
            <person name="Hsiao K."/>
            <person name="Chao Y."/>
            <person name="Chu M."/>
            <person name="Cheng C."/>
            <person name="Hour A."/>
            <person name="Lee P."/>
            <person name="Lin S."/>
            <person name="Lin Y."/>
            <person name="Liou J."/>
            <person name="Liu S."/>
            <person name="Hsing Y."/>
            <person name="Raghuvanshi S."/>
            <person name="Mohanty A."/>
            <person name="Bharti A.K."/>
            <person name="Gaur A."/>
            <person name="Gupta V."/>
            <person name="Kumar D."/>
            <person name="Ravi V."/>
            <person name="Vij S."/>
            <person name="Kapur A."/>
            <person name="Khurana P."/>
            <person name="Khurana P."/>
            <person name="Khurana J.P."/>
            <person name="Tyagi A.K."/>
            <person name="Gaikwad K."/>
            <person name="Singh A."/>
            <person name="Dalal V."/>
            <person name="Srivastava S."/>
            <person name="Dixit A."/>
            <person name="Pal A.K."/>
            <person name="Ghazi I.A."/>
            <person name="Yadav M."/>
            <person name="Pandit A."/>
            <person name="Bhargava A."/>
            <person name="Sureshbabu K."/>
            <person name="Batra K."/>
            <person name="Sharma T.R."/>
            <person name="Mohapatra T."/>
            <person name="Singh N.K."/>
            <person name="Messing J."/>
            <person name="Nelson A.B."/>
            <person name="Fuks G."/>
            <person name="Kavchok S."/>
            <person name="Keizer G."/>
            <person name="Linton E."/>
            <person name="Llaca V."/>
            <person name="Song R."/>
            <person name="Tanyolac B."/>
            <person name="Young S."/>
            <person name="Ho-Il K."/>
            <person name="Hahn J.H."/>
            <person name="Sangsakoo G."/>
            <person name="Vanavichit A."/>
            <person name="de Mattos Luiz.A.T."/>
            <person name="Zimmer P.D."/>
            <person name="Malone G."/>
            <person name="Dellagostin O."/>
            <person name="de Oliveira A.C."/>
            <person name="Bevan M."/>
            <person name="Bancroft I."/>
            <person name="Minx P."/>
            <person name="Cordum H."/>
            <person name="Wilson R."/>
            <person name="Cheng Z."/>
            <person name="Jin W."/>
            <person name="Jiang J."/>
            <person name="Leong S.A."/>
            <person name="Iwama H."/>
            <person name="Gojobori T."/>
            <person name="Itoh T."/>
            <person name="Niimura Y."/>
            <person name="Fujii Y."/>
            <person name="Habara T."/>
            <person name="Sakai H."/>
            <person name="Sato Y."/>
            <person name="Wilson G."/>
            <person name="Kumar K."/>
            <person name="McCouch S."/>
            <person name="Juretic N."/>
            <person name="Hoen D."/>
            <person name="Wright S."/>
            <person name="Bruskiewich R."/>
            <person name="Bureau T."/>
            <person name="Miyao A."/>
            <person name="Hirochika H."/>
            <person name="Nishikawa T."/>
            <person name="Kadowaki K."/>
            <person name="Sugiura M."/>
            <person name="Burr B."/>
            <person name="Sasaki T."/>
        </authorList>
    </citation>
    <scope>NUCLEOTIDE SEQUENCE [LARGE SCALE GENOMIC DNA]</scope>
    <source>
        <strain evidence="4">cv. Nipponbare</strain>
    </source>
</reference>
<dbReference type="EMBL" id="AP003737">
    <property type="protein sequence ID" value="BAD30136.1"/>
    <property type="molecule type" value="Genomic_DNA"/>
</dbReference>
<evidence type="ECO:0000313" key="2">
    <source>
        <dbReference type="EMBL" id="BAC84691.1"/>
    </source>
</evidence>
<dbReference type="EMBL" id="AP006052">
    <property type="protein sequence ID" value="BAC84691.1"/>
    <property type="molecule type" value="Genomic_DNA"/>
</dbReference>
<reference evidence="2" key="2">
    <citation type="submission" date="2002-11" db="EMBL/GenBank/DDBJ databases">
        <title>Oryza sativa nipponbare(GA3) genomic DNA, chromosome 7, BAC clone:OSJNBa0067K15.</title>
        <authorList>
            <person name="Sasaki T."/>
            <person name="Matsumoto T."/>
            <person name="Katayose Y."/>
        </authorList>
    </citation>
    <scope>NUCLEOTIDE SEQUENCE</scope>
</reference>
<organism evidence="2 4">
    <name type="scientific">Oryza sativa subsp. japonica</name>
    <name type="common">Rice</name>
    <dbReference type="NCBI Taxonomy" id="39947"/>
    <lineage>
        <taxon>Eukaryota</taxon>
        <taxon>Viridiplantae</taxon>
        <taxon>Streptophyta</taxon>
        <taxon>Embryophyta</taxon>
        <taxon>Tracheophyta</taxon>
        <taxon>Spermatophyta</taxon>
        <taxon>Magnoliopsida</taxon>
        <taxon>Liliopsida</taxon>
        <taxon>Poales</taxon>
        <taxon>Poaceae</taxon>
        <taxon>BOP clade</taxon>
        <taxon>Oryzoideae</taxon>
        <taxon>Oryzeae</taxon>
        <taxon>Oryzinae</taxon>
        <taxon>Oryza</taxon>
        <taxon>Oryza sativa</taxon>
    </lineage>
</organism>
<reference evidence="4" key="4">
    <citation type="journal article" date="2008" name="Nucleic Acids Res.">
        <title>The rice annotation project database (RAP-DB): 2008 update.</title>
        <authorList>
            <consortium name="The rice annotation project (RAP)"/>
        </authorList>
    </citation>
    <scope>GENOME REANNOTATION</scope>
    <source>
        <strain evidence="4">cv. Nipponbare</strain>
    </source>
</reference>
<feature type="compositionally biased region" description="Low complexity" evidence="1">
    <location>
        <begin position="121"/>
        <end position="133"/>
    </location>
</feature>
<feature type="compositionally biased region" description="Gly residues" evidence="1">
    <location>
        <begin position="89"/>
        <end position="99"/>
    </location>
</feature>
<gene>
    <name evidence="3" type="ORF">OJ1051_D12.3</name>
    <name evidence="2" type="ORF">OSJNBa0067K15.37</name>
</gene>
<evidence type="ECO:0000313" key="3">
    <source>
        <dbReference type="EMBL" id="BAD30136.1"/>
    </source>
</evidence>
<name>Q6YTL7_ORYSJ</name>
<evidence type="ECO:0000313" key="4">
    <source>
        <dbReference type="Proteomes" id="UP000000763"/>
    </source>
</evidence>
<dbReference type="AlphaFoldDB" id="Q6YTL7"/>
<reference evidence="3" key="1">
    <citation type="submission" date="2001-06" db="EMBL/GenBank/DDBJ databases">
        <title>Oryza sativa nipponbare(GA3) genomic DNA, chromosome 7, BAC clone:OJ1051_D12.</title>
        <authorList>
            <person name="Sasaki T."/>
            <person name="Matsumoto T."/>
            <person name="Yamamoto K."/>
        </authorList>
    </citation>
    <scope>NUCLEOTIDE SEQUENCE</scope>
</reference>
<feature type="compositionally biased region" description="Acidic residues" evidence="1">
    <location>
        <begin position="110"/>
        <end position="120"/>
    </location>
</feature>
<feature type="region of interest" description="Disordered" evidence="1">
    <location>
        <begin position="1"/>
        <end position="133"/>
    </location>
</feature>
<evidence type="ECO:0000256" key="1">
    <source>
        <dbReference type="SAM" id="MobiDB-lite"/>
    </source>
</evidence>
<protein>
    <submittedName>
        <fullName evidence="2">Uncharacterized protein</fullName>
    </submittedName>
</protein>
<proteinExistence type="predicted"/>
<feature type="compositionally biased region" description="Low complexity" evidence="1">
    <location>
        <begin position="72"/>
        <end position="85"/>
    </location>
</feature>